<keyword evidence="1" id="KW-0934">Plastid</keyword>
<gene>
    <name evidence="1" type="ORF">HanXRQr2_CPg0836401</name>
</gene>
<evidence type="ECO:0000313" key="1">
    <source>
        <dbReference type="EMBL" id="KAF5753244.1"/>
    </source>
</evidence>
<geneLocation type="chloroplast" evidence="1"/>
<evidence type="ECO:0000313" key="2">
    <source>
        <dbReference type="Proteomes" id="UP000215914"/>
    </source>
</evidence>
<protein>
    <submittedName>
        <fullName evidence="1">Uncharacterized protein</fullName>
    </submittedName>
</protein>
<reference evidence="1" key="2">
    <citation type="submission" date="2020-06" db="EMBL/GenBank/DDBJ databases">
        <title>Helianthus annuus Genome sequencing and assembly Release 2.</title>
        <authorList>
            <person name="Gouzy J."/>
            <person name="Langlade N."/>
            <person name="Munos S."/>
        </authorList>
    </citation>
    <scope>NUCLEOTIDE SEQUENCE</scope>
    <source>
        <tissue evidence="1">Leaves</tissue>
    </source>
</reference>
<dbReference type="AlphaFoldDB" id="A0A9K3DEM7"/>
<organism evidence="1 2">
    <name type="scientific">Helianthus annuus</name>
    <name type="common">Common sunflower</name>
    <dbReference type="NCBI Taxonomy" id="4232"/>
    <lineage>
        <taxon>Eukaryota</taxon>
        <taxon>Viridiplantae</taxon>
        <taxon>Streptophyta</taxon>
        <taxon>Embryophyta</taxon>
        <taxon>Tracheophyta</taxon>
        <taxon>Spermatophyta</taxon>
        <taxon>Magnoliopsida</taxon>
        <taxon>eudicotyledons</taxon>
        <taxon>Gunneridae</taxon>
        <taxon>Pentapetalae</taxon>
        <taxon>asterids</taxon>
        <taxon>campanulids</taxon>
        <taxon>Asterales</taxon>
        <taxon>Asteraceae</taxon>
        <taxon>Asteroideae</taxon>
        <taxon>Heliantheae alliance</taxon>
        <taxon>Heliantheae</taxon>
        <taxon>Helianthus</taxon>
    </lineage>
</organism>
<comment type="caution">
    <text evidence="1">The sequence shown here is derived from an EMBL/GenBank/DDBJ whole genome shotgun (WGS) entry which is preliminary data.</text>
</comment>
<accession>A0A9K3DEM7</accession>
<reference evidence="1" key="1">
    <citation type="journal article" date="2017" name="Nature">
        <title>The sunflower genome provides insights into oil metabolism, flowering and Asterid evolution.</title>
        <authorList>
            <person name="Badouin H."/>
            <person name="Gouzy J."/>
            <person name="Grassa C.J."/>
            <person name="Murat F."/>
            <person name="Staton S.E."/>
            <person name="Cottret L."/>
            <person name="Lelandais-Briere C."/>
            <person name="Owens G.L."/>
            <person name="Carrere S."/>
            <person name="Mayjonade B."/>
            <person name="Legrand L."/>
            <person name="Gill N."/>
            <person name="Kane N.C."/>
            <person name="Bowers J.E."/>
            <person name="Hubner S."/>
            <person name="Bellec A."/>
            <person name="Berard A."/>
            <person name="Berges H."/>
            <person name="Blanchet N."/>
            <person name="Boniface M.C."/>
            <person name="Brunel D."/>
            <person name="Catrice O."/>
            <person name="Chaidir N."/>
            <person name="Claudel C."/>
            <person name="Donnadieu C."/>
            <person name="Faraut T."/>
            <person name="Fievet G."/>
            <person name="Helmstetter N."/>
            <person name="King M."/>
            <person name="Knapp S.J."/>
            <person name="Lai Z."/>
            <person name="Le Paslier M.C."/>
            <person name="Lippi Y."/>
            <person name="Lorenzon L."/>
            <person name="Mandel J.R."/>
            <person name="Marage G."/>
            <person name="Marchand G."/>
            <person name="Marquand E."/>
            <person name="Bret-Mestries E."/>
            <person name="Morien E."/>
            <person name="Nambeesan S."/>
            <person name="Nguyen T."/>
            <person name="Pegot-Espagnet P."/>
            <person name="Pouilly N."/>
            <person name="Raftis F."/>
            <person name="Sallet E."/>
            <person name="Schiex T."/>
            <person name="Thomas J."/>
            <person name="Vandecasteele C."/>
            <person name="Vares D."/>
            <person name="Vear F."/>
            <person name="Vautrin S."/>
            <person name="Crespi M."/>
            <person name="Mangin B."/>
            <person name="Burke J.M."/>
            <person name="Salse J."/>
            <person name="Munos S."/>
            <person name="Vincourt P."/>
            <person name="Rieseberg L.H."/>
            <person name="Langlade N.B."/>
        </authorList>
    </citation>
    <scope>NUCLEOTIDE SEQUENCE</scope>
    <source>
        <tissue evidence="1">Leaves</tissue>
    </source>
</reference>
<sequence length="50" mass="5894">MNKNELDSTYLDSIYIELRGLLESHPVGILSQNRIIVRYRKIKNSIFSRV</sequence>
<dbReference type="EMBL" id="MNCJ02000333">
    <property type="protein sequence ID" value="KAF5753244.1"/>
    <property type="molecule type" value="Genomic_DNA"/>
</dbReference>
<proteinExistence type="predicted"/>
<keyword evidence="1" id="KW-0150">Chloroplast</keyword>
<keyword evidence="2" id="KW-1185">Reference proteome</keyword>
<dbReference type="Proteomes" id="UP000215914">
    <property type="component" value="Unassembled WGS sequence"/>
</dbReference>
<name>A0A9K3DEM7_HELAN</name>